<dbReference type="Gene3D" id="1.10.274.10">
    <property type="entry name" value="PtsI, HPr-binding domain"/>
    <property type="match status" value="1"/>
</dbReference>
<evidence type="ECO:0000259" key="22">
    <source>
        <dbReference type="Pfam" id="PF00391"/>
    </source>
</evidence>
<feature type="coiled-coil region" evidence="21">
    <location>
        <begin position="46"/>
        <end position="73"/>
    </location>
</feature>
<evidence type="ECO:0000256" key="5">
    <source>
        <dbReference type="ARBA" id="ARBA00007837"/>
    </source>
</evidence>
<dbReference type="SUPFAM" id="SSF47831">
    <property type="entry name" value="Enzyme I of the PEP:sugar phosphotransferase system HPr-binding (sub)domain"/>
    <property type="match status" value="1"/>
</dbReference>
<organism evidence="25 26">
    <name type="scientific">Thermotomaculum hydrothermale</name>
    <dbReference type="NCBI Taxonomy" id="981385"/>
    <lineage>
        <taxon>Bacteria</taxon>
        <taxon>Pseudomonadati</taxon>
        <taxon>Acidobacteriota</taxon>
        <taxon>Holophagae</taxon>
        <taxon>Thermotomaculales</taxon>
        <taxon>Thermotomaculaceae</taxon>
        <taxon>Thermotomaculum</taxon>
    </lineage>
</organism>
<evidence type="ECO:0000256" key="14">
    <source>
        <dbReference type="ARBA" id="ARBA00022777"/>
    </source>
</evidence>
<evidence type="ECO:0000256" key="11">
    <source>
        <dbReference type="ARBA" id="ARBA00022679"/>
    </source>
</evidence>
<dbReference type="Pfam" id="PF02896">
    <property type="entry name" value="PEP-utilizers_C"/>
    <property type="match status" value="1"/>
</dbReference>
<dbReference type="Pfam" id="PF00391">
    <property type="entry name" value="PEP-utilizers"/>
    <property type="match status" value="1"/>
</dbReference>
<feature type="active site" description="Tele-phosphohistidine intermediate" evidence="18">
    <location>
        <position position="195"/>
    </location>
</feature>
<protein>
    <recommendedName>
        <fullName evidence="7 17">Phosphoenolpyruvate-protein phosphotransferase</fullName>
        <ecNumber evidence="6 17">2.7.3.9</ecNumber>
    </recommendedName>
    <alternativeName>
        <fullName evidence="16 17">Phosphotransferase system, enzyme I</fullName>
    </alternativeName>
</protein>
<evidence type="ECO:0000256" key="21">
    <source>
        <dbReference type="SAM" id="Coils"/>
    </source>
</evidence>
<evidence type="ECO:0000259" key="23">
    <source>
        <dbReference type="Pfam" id="PF02896"/>
    </source>
</evidence>
<keyword evidence="10 17" id="KW-0762">Sugar transport</keyword>
<evidence type="ECO:0000256" key="15">
    <source>
        <dbReference type="ARBA" id="ARBA00022842"/>
    </source>
</evidence>
<evidence type="ECO:0000256" key="2">
    <source>
        <dbReference type="ARBA" id="ARBA00001946"/>
    </source>
</evidence>
<evidence type="ECO:0000313" key="25">
    <source>
        <dbReference type="EMBL" id="BBB32310.1"/>
    </source>
</evidence>
<dbReference type="InterPro" id="IPR008731">
    <property type="entry name" value="PTS_EIN"/>
</dbReference>
<feature type="binding site" evidence="20">
    <location>
        <position position="438"/>
    </location>
    <ligand>
        <name>Mg(2+)</name>
        <dbReference type="ChEBI" id="CHEBI:18420"/>
    </ligand>
</feature>
<keyword evidence="8 17" id="KW-0813">Transport</keyword>
<dbReference type="Gene3D" id="3.20.20.60">
    <property type="entry name" value="Phosphoenolpyruvate-binding domains"/>
    <property type="match status" value="1"/>
</dbReference>
<dbReference type="InterPro" id="IPR050499">
    <property type="entry name" value="PEP-utilizing_PTS_enzyme"/>
</dbReference>
<evidence type="ECO:0000256" key="10">
    <source>
        <dbReference type="ARBA" id="ARBA00022597"/>
    </source>
</evidence>
<evidence type="ECO:0000256" key="18">
    <source>
        <dbReference type="PIRSR" id="PIRSR000732-1"/>
    </source>
</evidence>
<keyword evidence="14 17" id="KW-0418">Kinase</keyword>
<keyword evidence="9 17" id="KW-0963">Cytoplasm</keyword>
<evidence type="ECO:0000256" key="3">
    <source>
        <dbReference type="ARBA" id="ARBA00002728"/>
    </source>
</evidence>
<dbReference type="Proteomes" id="UP000595564">
    <property type="component" value="Chromosome"/>
</dbReference>
<dbReference type="PANTHER" id="PTHR46244:SF3">
    <property type="entry name" value="PHOSPHOENOLPYRUVATE-PROTEIN PHOSPHOTRANSFERASE"/>
    <property type="match status" value="1"/>
</dbReference>
<keyword evidence="15 17" id="KW-0460">Magnesium</keyword>
<dbReference type="GO" id="GO:0046872">
    <property type="term" value="F:metal ion binding"/>
    <property type="evidence" value="ECO:0007669"/>
    <property type="project" value="UniProtKB-KW"/>
</dbReference>
<comment type="catalytic activity">
    <reaction evidence="1 17">
        <text>L-histidyl-[protein] + phosphoenolpyruvate = N(pros)-phospho-L-histidyl-[protein] + pyruvate</text>
        <dbReference type="Rhea" id="RHEA:23880"/>
        <dbReference type="Rhea" id="RHEA-COMP:9745"/>
        <dbReference type="Rhea" id="RHEA-COMP:9746"/>
        <dbReference type="ChEBI" id="CHEBI:15361"/>
        <dbReference type="ChEBI" id="CHEBI:29979"/>
        <dbReference type="ChEBI" id="CHEBI:58702"/>
        <dbReference type="ChEBI" id="CHEBI:64837"/>
        <dbReference type="EC" id="2.7.3.9"/>
    </reaction>
</comment>
<keyword evidence="12 17" id="KW-0598">Phosphotransferase system</keyword>
<accession>A0A7R6SZ01</accession>
<dbReference type="InterPro" id="IPR023151">
    <property type="entry name" value="PEP_util_CS"/>
</dbReference>
<dbReference type="PROSITE" id="PS00742">
    <property type="entry name" value="PEP_ENZYMES_2"/>
    <property type="match status" value="1"/>
</dbReference>
<evidence type="ECO:0000256" key="4">
    <source>
        <dbReference type="ARBA" id="ARBA00004496"/>
    </source>
</evidence>
<sequence>MSNRIKLKGTGIVPDVAIGKAVILEDKTKIVIPYYNILKNHIDEEVERFLKALDKTKKQIEDAKDNLNSDLKSDHLSIFDTHLLILKDQSLVQKTINLIKERFINAEYAFKEVIKELIGKFKGMDDEYFKQRREDLEDIATRVIANLIDKEVNKKIDFREDTILVSKVIHPSDLSILYNDKVVGIATDYGGVTTHTSIIAKALNIPTVVGLHNATKVIVDGDIVIVDGIEGEVIVKPQESEKSVYLEKHQKRLQLEKQFIEIAKKPSITLDGEEIRLLANVELAEELPLLKKFKAEGVGLYRSEFIFLQSAPNLPSEEEHYNFYKKLCAQVKGEVIIRTLDLGGEKFFHEVLEKDEQNPVLGLRAVRFCLKRKDIFRTQLRGILRLSGENEKVKIMFPLISGVDELKEVISFLEEVMDEMKKEGVKINENIQKGIMIEVPSAAEIPDLLAKYVDFFSIGTNDLIQYTLAIDRNNDKVNYLYQPSHPAVIRMLNKVMEAAKKSGIDVSMCGEMAGNPKFTTLLLGMGLRKFSMTPPSLPVIKSVLRNVKISDCEQLLKRVLSMESASQIEKHIIAVNHKLIPDYDKLTKIKL</sequence>
<proteinExistence type="inferred from homology"/>
<name>A0A7R6SZ01_9BACT</name>
<dbReference type="InterPro" id="IPR024692">
    <property type="entry name" value="PTS_EI"/>
</dbReference>
<dbReference type="Gene3D" id="3.50.30.10">
    <property type="entry name" value="Phosphohistidine domain"/>
    <property type="match status" value="1"/>
</dbReference>
<evidence type="ECO:0000313" key="26">
    <source>
        <dbReference type="Proteomes" id="UP000595564"/>
    </source>
</evidence>
<dbReference type="InterPro" id="IPR036618">
    <property type="entry name" value="PtsI_HPr-bd_sf"/>
</dbReference>
<dbReference type="InterPro" id="IPR015813">
    <property type="entry name" value="Pyrv/PenolPyrv_kinase-like_dom"/>
</dbReference>
<feature type="domain" description="PEP-utilising enzyme C-terminal" evidence="23">
    <location>
        <begin position="262"/>
        <end position="548"/>
    </location>
</feature>
<evidence type="ECO:0000256" key="12">
    <source>
        <dbReference type="ARBA" id="ARBA00022683"/>
    </source>
</evidence>
<evidence type="ECO:0000256" key="19">
    <source>
        <dbReference type="PIRSR" id="PIRSR000732-2"/>
    </source>
</evidence>
<dbReference type="InterPro" id="IPR006318">
    <property type="entry name" value="PTS_EI-like"/>
</dbReference>
<keyword evidence="11 17" id="KW-0808">Transferase</keyword>
<evidence type="ECO:0000256" key="9">
    <source>
        <dbReference type="ARBA" id="ARBA00022490"/>
    </source>
</evidence>
<dbReference type="InterPro" id="IPR008279">
    <property type="entry name" value="PEP-util_enz_mobile_dom"/>
</dbReference>
<dbReference type="InterPro" id="IPR000121">
    <property type="entry name" value="PEP_util_C"/>
</dbReference>
<evidence type="ECO:0000256" key="8">
    <source>
        <dbReference type="ARBA" id="ARBA00022448"/>
    </source>
</evidence>
<evidence type="ECO:0000256" key="17">
    <source>
        <dbReference type="PIRNR" id="PIRNR000732"/>
    </source>
</evidence>
<dbReference type="Pfam" id="PF05524">
    <property type="entry name" value="PEP-utilisers_N"/>
    <property type="match status" value="1"/>
</dbReference>
<dbReference type="SUPFAM" id="SSF52009">
    <property type="entry name" value="Phosphohistidine domain"/>
    <property type="match status" value="1"/>
</dbReference>
<dbReference type="PANTHER" id="PTHR46244">
    <property type="entry name" value="PHOSPHOENOLPYRUVATE-PROTEIN PHOSPHOTRANSFERASE"/>
    <property type="match status" value="1"/>
</dbReference>
<feature type="binding site" evidence="19">
    <location>
        <position position="338"/>
    </location>
    <ligand>
        <name>phosphoenolpyruvate</name>
        <dbReference type="ChEBI" id="CHEBI:58702"/>
    </ligand>
</feature>
<comment type="similarity">
    <text evidence="5 17">Belongs to the PEP-utilizing enzyme family.</text>
</comment>
<feature type="binding site" evidence="19">
    <location>
        <position position="472"/>
    </location>
    <ligand>
        <name>phosphoenolpyruvate</name>
        <dbReference type="ChEBI" id="CHEBI:58702"/>
    </ligand>
</feature>
<comment type="subcellular location">
    <subcellularLocation>
        <location evidence="4 17">Cytoplasm</location>
    </subcellularLocation>
</comment>
<dbReference type="KEGG" id="thyd:TTHT_0741"/>
<gene>
    <name evidence="25" type="primary">ptsI</name>
    <name evidence="25" type="ORF">TTHT_0741</name>
</gene>
<dbReference type="InterPro" id="IPR040442">
    <property type="entry name" value="Pyrv_kinase-like_dom_sf"/>
</dbReference>
<evidence type="ECO:0000256" key="16">
    <source>
        <dbReference type="ARBA" id="ARBA00033235"/>
    </source>
</evidence>
<comment type="cofactor">
    <cofactor evidence="2 17 20">
        <name>Mg(2+)</name>
        <dbReference type="ChEBI" id="CHEBI:18420"/>
    </cofactor>
</comment>
<dbReference type="RefSeq" id="WP_201328655.1">
    <property type="nucleotide sequence ID" value="NZ_AP017470.1"/>
</dbReference>
<reference evidence="25 26" key="1">
    <citation type="journal article" date="2012" name="Extremophiles">
        <title>Thermotomaculum hydrothermale gen. nov., sp. nov., a novel heterotrophic thermophile within the phylum Acidobacteria from a deep-sea hydrothermal vent chimney in the Southern Okinawa Trough.</title>
        <authorList>
            <person name="Izumi H."/>
            <person name="Nunoura T."/>
            <person name="Miyazaki M."/>
            <person name="Mino S."/>
            <person name="Toki T."/>
            <person name="Takai K."/>
            <person name="Sako Y."/>
            <person name="Sawabe T."/>
            <person name="Nakagawa S."/>
        </authorList>
    </citation>
    <scope>NUCLEOTIDE SEQUENCE [LARGE SCALE GENOMIC DNA]</scope>
    <source>
        <strain evidence="25 26">AC55</strain>
    </source>
</reference>
<dbReference type="AlphaFoldDB" id="A0A7R6SZ01"/>
<dbReference type="InterPro" id="IPR036637">
    <property type="entry name" value="Phosphohistidine_dom_sf"/>
</dbReference>
<dbReference type="EMBL" id="AP017470">
    <property type="protein sequence ID" value="BBB32310.1"/>
    <property type="molecule type" value="Genomic_DNA"/>
</dbReference>
<evidence type="ECO:0000259" key="24">
    <source>
        <dbReference type="Pfam" id="PF05524"/>
    </source>
</evidence>
<feature type="domain" description="PEP-utilising enzyme mobile" evidence="22">
    <location>
        <begin position="159"/>
        <end position="231"/>
    </location>
</feature>
<dbReference type="NCBIfam" id="TIGR01417">
    <property type="entry name" value="PTS_I_fam"/>
    <property type="match status" value="1"/>
</dbReference>
<feature type="active site" description="Proton donor" evidence="18">
    <location>
        <position position="509"/>
    </location>
</feature>
<dbReference type="GO" id="GO:0005737">
    <property type="term" value="C:cytoplasm"/>
    <property type="evidence" value="ECO:0007669"/>
    <property type="project" value="UniProtKB-SubCell"/>
</dbReference>
<feature type="binding site" evidence="19">
    <location>
        <begin position="461"/>
        <end position="462"/>
    </location>
    <ligand>
        <name>phosphoenolpyruvate</name>
        <dbReference type="ChEBI" id="CHEBI:58702"/>
    </ligand>
</feature>
<keyword evidence="13 17" id="KW-0479">Metal-binding</keyword>
<dbReference type="GO" id="GO:0009401">
    <property type="term" value="P:phosphoenolpyruvate-dependent sugar phosphotransferase system"/>
    <property type="evidence" value="ECO:0007669"/>
    <property type="project" value="UniProtKB-KW"/>
</dbReference>
<dbReference type="GO" id="GO:0016301">
    <property type="term" value="F:kinase activity"/>
    <property type="evidence" value="ECO:0007669"/>
    <property type="project" value="UniProtKB-KW"/>
</dbReference>
<evidence type="ECO:0000256" key="1">
    <source>
        <dbReference type="ARBA" id="ARBA00000683"/>
    </source>
</evidence>
<dbReference type="PRINTS" id="PR01736">
    <property type="entry name" value="PHPHTRNFRASE"/>
</dbReference>
<feature type="domain" description="Phosphotransferase system enzyme I N-terminal" evidence="24">
    <location>
        <begin position="8"/>
        <end position="132"/>
    </location>
</feature>
<evidence type="ECO:0000256" key="6">
    <source>
        <dbReference type="ARBA" id="ARBA00012232"/>
    </source>
</evidence>
<keyword evidence="21" id="KW-0175">Coiled coil</keyword>
<feature type="binding site" evidence="20">
    <location>
        <position position="462"/>
    </location>
    <ligand>
        <name>Mg(2+)</name>
        <dbReference type="ChEBI" id="CHEBI:18420"/>
    </ligand>
</feature>
<evidence type="ECO:0000256" key="13">
    <source>
        <dbReference type="ARBA" id="ARBA00022723"/>
    </source>
</evidence>
<dbReference type="SUPFAM" id="SSF51621">
    <property type="entry name" value="Phosphoenolpyruvate/pyruvate domain"/>
    <property type="match status" value="1"/>
</dbReference>
<comment type="function">
    <text evidence="3 17">General (non sugar-specific) component of the phosphoenolpyruvate-dependent sugar phosphotransferase system (sugar PTS). This major carbohydrate active-transport system catalyzes the phosphorylation of incoming sugar substrates concomitantly with their translocation across the cell membrane. Enzyme I transfers the phosphoryl group from phosphoenolpyruvate (PEP) to the phosphoryl carrier protein (HPr).</text>
</comment>
<dbReference type="GO" id="GO:0008965">
    <property type="term" value="F:phosphoenolpyruvate-protein phosphotransferase activity"/>
    <property type="evidence" value="ECO:0007669"/>
    <property type="project" value="UniProtKB-EC"/>
</dbReference>
<feature type="binding site" evidence="19">
    <location>
        <position position="302"/>
    </location>
    <ligand>
        <name>phosphoenolpyruvate</name>
        <dbReference type="ChEBI" id="CHEBI:58702"/>
    </ligand>
</feature>
<dbReference type="PIRSF" id="PIRSF000732">
    <property type="entry name" value="PTS_enzyme_I"/>
    <property type="match status" value="1"/>
</dbReference>
<dbReference type="EC" id="2.7.3.9" evidence="6 17"/>
<evidence type="ECO:0000256" key="20">
    <source>
        <dbReference type="PIRSR" id="PIRSR000732-3"/>
    </source>
</evidence>
<evidence type="ECO:0000256" key="7">
    <source>
        <dbReference type="ARBA" id="ARBA00016544"/>
    </source>
</evidence>
<keyword evidence="26" id="KW-1185">Reference proteome</keyword>